<keyword evidence="2" id="KW-1185">Reference proteome</keyword>
<organism evidence="1 2">
    <name type="scientific">Solanum commersonii</name>
    <name type="common">Commerson's wild potato</name>
    <name type="synonym">Commerson's nightshade</name>
    <dbReference type="NCBI Taxonomy" id="4109"/>
    <lineage>
        <taxon>Eukaryota</taxon>
        <taxon>Viridiplantae</taxon>
        <taxon>Streptophyta</taxon>
        <taxon>Embryophyta</taxon>
        <taxon>Tracheophyta</taxon>
        <taxon>Spermatophyta</taxon>
        <taxon>Magnoliopsida</taxon>
        <taxon>eudicotyledons</taxon>
        <taxon>Gunneridae</taxon>
        <taxon>Pentapetalae</taxon>
        <taxon>asterids</taxon>
        <taxon>lamiids</taxon>
        <taxon>Solanales</taxon>
        <taxon>Solanaceae</taxon>
        <taxon>Solanoideae</taxon>
        <taxon>Solaneae</taxon>
        <taxon>Solanum</taxon>
    </lineage>
</organism>
<accession>A0A9J6B465</accession>
<gene>
    <name evidence="1" type="ORF">H5410_003214</name>
</gene>
<feature type="non-terminal residue" evidence="1">
    <location>
        <position position="146"/>
    </location>
</feature>
<dbReference type="Proteomes" id="UP000824120">
    <property type="component" value="Chromosome 1"/>
</dbReference>
<name>A0A9J6B465_SOLCO</name>
<dbReference type="AlphaFoldDB" id="A0A9J6B465"/>
<dbReference type="EMBL" id="JACXVP010000001">
    <property type="protein sequence ID" value="KAG5631497.1"/>
    <property type="molecule type" value="Genomic_DNA"/>
</dbReference>
<proteinExistence type="predicted"/>
<evidence type="ECO:0000313" key="2">
    <source>
        <dbReference type="Proteomes" id="UP000824120"/>
    </source>
</evidence>
<comment type="caution">
    <text evidence="1">The sequence shown here is derived from an EMBL/GenBank/DDBJ whole genome shotgun (WGS) entry which is preliminary data.</text>
</comment>
<protein>
    <submittedName>
        <fullName evidence="1">Uncharacterized protein</fullName>
    </submittedName>
</protein>
<sequence>ILYILLPQQVVGNGVLVHLEKVGLQRDYKTLINLEVLLKFTAFTAGQISLTRAQIKLHRPQSHLDPDPDIAPLTMIGSGDYFRVHLLRLICRMTVLQVVPSMSEVGCFTMSILGTSILHFLSGDVVFFIQFSRFVYGSEHGTVTEW</sequence>
<reference evidence="1 2" key="1">
    <citation type="submission" date="2020-09" db="EMBL/GenBank/DDBJ databases">
        <title>De no assembly of potato wild relative species, Solanum commersonii.</title>
        <authorList>
            <person name="Cho K."/>
        </authorList>
    </citation>
    <scope>NUCLEOTIDE SEQUENCE [LARGE SCALE GENOMIC DNA]</scope>
    <source>
        <strain evidence="1">LZ3.2</strain>
        <tissue evidence="1">Leaf</tissue>
    </source>
</reference>
<evidence type="ECO:0000313" key="1">
    <source>
        <dbReference type="EMBL" id="KAG5631497.1"/>
    </source>
</evidence>